<name>A0A1D9GJ99_9GAMM</name>
<dbReference type="InterPro" id="IPR011055">
    <property type="entry name" value="Dup_hybrid_motif"/>
</dbReference>
<evidence type="ECO:0000313" key="4">
    <source>
        <dbReference type="Proteomes" id="UP000177445"/>
    </source>
</evidence>
<protein>
    <recommendedName>
        <fullName evidence="2">M23ase beta-sheet core domain-containing protein</fullName>
    </recommendedName>
</protein>
<feature type="domain" description="M23ase beta-sheet core" evidence="2">
    <location>
        <begin position="200"/>
        <end position="290"/>
    </location>
</feature>
<dbReference type="CDD" id="cd12797">
    <property type="entry name" value="M23_peptidase"/>
    <property type="match status" value="1"/>
</dbReference>
<dbReference type="EMBL" id="CP017715">
    <property type="protein sequence ID" value="AOY87718.1"/>
    <property type="molecule type" value="Genomic_DNA"/>
</dbReference>
<dbReference type="Gene3D" id="2.70.70.10">
    <property type="entry name" value="Glucose Permease (Domain IIA)"/>
    <property type="match status" value="1"/>
</dbReference>
<dbReference type="KEGG" id="msq:BKP64_05770"/>
<dbReference type="STRING" id="1874317.BKP64_05770"/>
<accession>A0A1D9GJ99</accession>
<gene>
    <name evidence="3" type="ORF">BKP64_05770</name>
</gene>
<keyword evidence="1" id="KW-0472">Membrane</keyword>
<keyword evidence="1" id="KW-0812">Transmembrane</keyword>
<proteinExistence type="predicted"/>
<reference evidence="3 4" key="1">
    <citation type="submission" date="2016-10" db="EMBL/GenBank/DDBJ databases">
        <title>Marinobacter salinus sp. nov., a moderately halophilic bacterium isolated from a tidal flat environment.</title>
        <authorList>
            <person name="Park S.-J."/>
        </authorList>
    </citation>
    <scope>NUCLEOTIDE SEQUENCE [LARGE SCALE GENOMIC DNA]</scope>
    <source>
        <strain evidence="3 4">Hb8</strain>
    </source>
</reference>
<dbReference type="Pfam" id="PF01551">
    <property type="entry name" value="Peptidase_M23"/>
    <property type="match status" value="1"/>
</dbReference>
<keyword evidence="4" id="KW-1185">Reference proteome</keyword>
<feature type="transmembrane region" description="Helical" evidence="1">
    <location>
        <begin position="111"/>
        <end position="129"/>
    </location>
</feature>
<feature type="transmembrane region" description="Helical" evidence="1">
    <location>
        <begin position="45"/>
        <end position="66"/>
    </location>
</feature>
<organism evidence="3 4">
    <name type="scientific">Marinobacter salinus</name>
    <dbReference type="NCBI Taxonomy" id="1874317"/>
    <lineage>
        <taxon>Bacteria</taxon>
        <taxon>Pseudomonadati</taxon>
        <taxon>Pseudomonadota</taxon>
        <taxon>Gammaproteobacteria</taxon>
        <taxon>Pseudomonadales</taxon>
        <taxon>Marinobacteraceae</taxon>
        <taxon>Marinobacter</taxon>
    </lineage>
</organism>
<dbReference type="SUPFAM" id="SSF51261">
    <property type="entry name" value="Duplicated hybrid motif"/>
    <property type="match status" value="1"/>
</dbReference>
<evidence type="ECO:0000313" key="3">
    <source>
        <dbReference type="EMBL" id="AOY87718.1"/>
    </source>
</evidence>
<feature type="transmembrane region" description="Helical" evidence="1">
    <location>
        <begin position="20"/>
        <end position="38"/>
    </location>
</feature>
<keyword evidence="1" id="KW-1133">Transmembrane helix</keyword>
<evidence type="ECO:0000256" key="1">
    <source>
        <dbReference type="SAM" id="Phobius"/>
    </source>
</evidence>
<dbReference type="Proteomes" id="UP000177445">
    <property type="component" value="Chromosome"/>
</dbReference>
<feature type="transmembrane region" description="Helical" evidence="1">
    <location>
        <begin position="72"/>
        <end position="90"/>
    </location>
</feature>
<evidence type="ECO:0000259" key="2">
    <source>
        <dbReference type="Pfam" id="PF01551"/>
    </source>
</evidence>
<dbReference type="InterPro" id="IPR016047">
    <property type="entry name" value="M23ase_b-sheet_dom"/>
</dbReference>
<dbReference type="AlphaFoldDB" id="A0A1D9GJ99"/>
<sequence>MLNAIQFRLRTMSENLPILFGIYPVFLSGITLAWLLCLQRCSWTIWGARVLACGSIIAFIFMAGPWAFTSYYLRYVFLVLFALTVVLSYFRIERSNPHFGICADRIPIASIFVFLLFAVLNALALKSYYPSGRTIDITFPLRSGTYYVLQGGGSIVTNPFHVLAGNKKAIDIVKLNPLGNQAENIPPRVLSAYQIFGEKLYSPCHGRILEVRDSLPDNPPGHPDTKHPEGNYIVLQCPMGNILMAHLKRESIMAGPGQIVTEGQQLAEIGNSGNTLEPHLHIEATKDGKPTWLRFNGLSLSVNSLITRK</sequence>